<keyword evidence="1" id="KW-0802">TPR repeat</keyword>
<dbReference type="Gene3D" id="1.25.40.10">
    <property type="entry name" value="Tetratricopeptide repeat domain"/>
    <property type="match status" value="1"/>
</dbReference>
<gene>
    <name evidence="2" type="ORF">Pan44_46100</name>
</gene>
<organism evidence="2 3">
    <name type="scientific">Caulifigura coniformis</name>
    <dbReference type="NCBI Taxonomy" id="2527983"/>
    <lineage>
        <taxon>Bacteria</taxon>
        <taxon>Pseudomonadati</taxon>
        <taxon>Planctomycetota</taxon>
        <taxon>Planctomycetia</taxon>
        <taxon>Planctomycetales</taxon>
        <taxon>Planctomycetaceae</taxon>
        <taxon>Caulifigura</taxon>
    </lineage>
</organism>
<accession>A0A517SKA6</accession>
<reference evidence="2 3" key="1">
    <citation type="submission" date="2019-02" db="EMBL/GenBank/DDBJ databases">
        <title>Deep-cultivation of Planctomycetes and their phenomic and genomic characterization uncovers novel biology.</title>
        <authorList>
            <person name="Wiegand S."/>
            <person name="Jogler M."/>
            <person name="Boedeker C."/>
            <person name="Pinto D."/>
            <person name="Vollmers J."/>
            <person name="Rivas-Marin E."/>
            <person name="Kohn T."/>
            <person name="Peeters S.H."/>
            <person name="Heuer A."/>
            <person name="Rast P."/>
            <person name="Oberbeckmann S."/>
            <person name="Bunk B."/>
            <person name="Jeske O."/>
            <person name="Meyerdierks A."/>
            <person name="Storesund J.E."/>
            <person name="Kallscheuer N."/>
            <person name="Luecker S."/>
            <person name="Lage O.M."/>
            <person name="Pohl T."/>
            <person name="Merkel B.J."/>
            <person name="Hornburger P."/>
            <person name="Mueller R.-W."/>
            <person name="Bruemmer F."/>
            <person name="Labrenz M."/>
            <person name="Spormann A.M."/>
            <person name="Op den Camp H."/>
            <person name="Overmann J."/>
            <person name="Amann R."/>
            <person name="Jetten M.S.M."/>
            <person name="Mascher T."/>
            <person name="Medema M.H."/>
            <person name="Devos D.P."/>
            <person name="Kaster A.-K."/>
            <person name="Ovreas L."/>
            <person name="Rohde M."/>
            <person name="Galperin M.Y."/>
            <person name="Jogler C."/>
        </authorList>
    </citation>
    <scope>NUCLEOTIDE SEQUENCE [LARGE SCALE GENOMIC DNA]</scope>
    <source>
        <strain evidence="2 3">Pan44</strain>
    </source>
</reference>
<dbReference type="SUPFAM" id="SSF48452">
    <property type="entry name" value="TPR-like"/>
    <property type="match status" value="1"/>
</dbReference>
<dbReference type="InParanoid" id="A0A517SKA6"/>
<protein>
    <submittedName>
        <fullName evidence="2">Tetratricopeptide repeat protein</fullName>
    </submittedName>
</protein>
<dbReference type="EMBL" id="CP036271">
    <property type="protein sequence ID" value="QDT56554.1"/>
    <property type="molecule type" value="Genomic_DNA"/>
</dbReference>
<evidence type="ECO:0000313" key="3">
    <source>
        <dbReference type="Proteomes" id="UP000315700"/>
    </source>
</evidence>
<name>A0A517SKA6_9PLAN</name>
<dbReference type="RefSeq" id="WP_197453562.1">
    <property type="nucleotide sequence ID" value="NZ_CP036271.1"/>
</dbReference>
<dbReference type="InterPro" id="IPR011990">
    <property type="entry name" value="TPR-like_helical_dom_sf"/>
</dbReference>
<evidence type="ECO:0000313" key="2">
    <source>
        <dbReference type="EMBL" id="QDT56554.1"/>
    </source>
</evidence>
<dbReference type="Pfam" id="PF00515">
    <property type="entry name" value="TPR_1"/>
    <property type="match status" value="1"/>
</dbReference>
<sequence>MIARSRRNMVFAALLIGLSVVVGMWAWRAAGKSFAGLWRTPVQQGDRALRRHDYQAAAKLYADPFHRGVALYREGDFKQAAAEFGRDASAESWFNRGNALVMAGKYEDAITSYGEALKQRADWSAATQNLAIAKARLLKLHPPNDGSEGTDGQLKADEIVFDNKPKNTPGAKETETVAGEPLSDADIQSLWLRNVKTSPADFLKAKFAYQLSRQSAQEKP</sequence>
<dbReference type="Proteomes" id="UP000315700">
    <property type="component" value="Chromosome"/>
</dbReference>
<dbReference type="InterPro" id="IPR019734">
    <property type="entry name" value="TPR_rpt"/>
</dbReference>
<evidence type="ECO:0000256" key="1">
    <source>
        <dbReference type="PROSITE-ProRule" id="PRU00339"/>
    </source>
</evidence>
<keyword evidence="3" id="KW-1185">Reference proteome</keyword>
<dbReference type="PROSITE" id="PS50005">
    <property type="entry name" value="TPR"/>
    <property type="match status" value="1"/>
</dbReference>
<dbReference type="AlphaFoldDB" id="A0A517SKA6"/>
<proteinExistence type="predicted"/>
<feature type="repeat" description="TPR" evidence="1">
    <location>
        <begin position="90"/>
        <end position="123"/>
    </location>
</feature>
<dbReference type="SMART" id="SM00028">
    <property type="entry name" value="TPR"/>
    <property type="match status" value="1"/>
</dbReference>
<dbReference type="KEGG" id="ccos:Pan44_46100"/>